<feature type="compositionally biased region" description="Gly residues" evidence="10">
    <location>
        <begin position="675"/>
        <end position="685"/>
    </location>
</feature>
<dbReference type="PANTHER" id="PTHR10816">
    <property type="entry name" value="MYELIN TRANSCRIPTION FACTOR 1-RELATED"/>
    <property type="match status" value="1"/>
</dbReference>
<evidence type="ECO:0000259" key="11">
    <source>
        <dbReference type="Pfam" id="PF11261"/>
    </source>
</evidence>
<keyword evidence="7" id="KW-0805">Transcription regulation</keyword>
<evidence type="ECO:0000256" key="1">
    <source>
        <dbReference type="ARBA" id="ARBA00004123"/>
    </source>
</evidence>
<feature type="compositionally biased region" description="Pro residues" evidence="10">
    <location>
        <begin position="100"/>
        <end position="114"/>
    </location>
</feature>
<feature type="region of interest" description="Disordered" evidence="10">
    <location>
        <begin position="544"/>
        <end position="624"/>
    </location>
</feature>
<protein>
    <submittedName>
        <fullName evidence="14">Interferon regulatory factor 2-binding protein 2</fullName>
    </submittedName>
</protein>
<dbReference type="InterPro" id="IPR057414">
    <property type="entry name" value="Zf-C3HC4_IRF-2BP1_2"/>
</dbReference>
<reference evidence="14" key="1">
    <citation type="journal article" date="2021" name="Evol. Appl.">
        <title>The genome of the Pyrenean desman and the effects of bottlenecks and inbreeding on the genomic landscape of an endangered species.</title>
        <authorList>
            <person name="Escoda L."/>
            <person name="Castresana J."/>
        </authorList>
    </citation>
    <scope>NUCLEOTIDE SEQUENCE</scope>
    <source>
        <strain evidence="14">IBE-C5619</strain>
    </source>
</reference>
<keyword evidence="8" id="KW-0804">Transcription</keyword>
<dbReference type="GO" id="GO:0005634">
    <property type="term" value="C:nucleus"/>
    <property type="evidence" value="ECO:0007669"/>
    <property type="project" value="UniProtKB-SubCell"/>
</dbReference>
<dbReference type="Pfam" id="PF25454">
    <property type="entry name" value="zf-C3HC4_IRF-2BP1_2"/>
    <property type="match status" value="1"/>
</dbReference>
<feature type="region of interest" description="Disordered" evidence="10">
    <location>
        <begin position="326"/>
        <end position="394"/>
    </location>
</feature>
<comment type="similarity">
    <text evidence="2">Belongs to the IRF2BP family.</text>
</comment>
<dbReference type="InterPro" id="IPR058682">
    <property type="entry name" value="IRF-2BP1/2-like_M"/>
</dbReference>
<dbReference type="GO" id="GO:0008270">
    <property type="term" value="F:zinc ion binding"/>
    <property type="evidence" value="ECO:0007669"/>
    <property type="project" value="UniProtKB-KW"/>
</dbReference>
<feature type="compositionally biased region" description="Basic and acidic residues" evidence="10">
    <location>
        <begin position="1"/>
        <end position="18"/>
    </location>
</feature>
<evidence type="ECO:0000313" key="14">
    <source>
        <dbReference type="EMBL" id="KAG8516608.1"/>
    </source>
</evidence>
<gene>
    <name evidence="14" type="ORF">J0S82_004055</name>
</gene>
<evidence type="ECO:0000256" key="3">
    <source>
        <dbReference type="ARBA" id="ARBA00022491"/>
    </source>
</evidence>
<accession>A0A8J6DSE8</accession>
<dbReference type="GO" id="GO:0006357">
    <property type="term" value="P:regulation of transcription by RNA polymerase II"/>
    <property type="evidence" value="ECO:0007669"/>
    <property type="project" value="TreeGrafter"/>
</dbReference>
<evidence type="ECO:0000313" key="15">
    <source>
        <dbReference type="Proteomes" id="UP000700334"/>
    </source>
</evidence>
<feature type="domain" description="Interferon regulatory factor 2-binding protein 1/2-like zinc finger" evidence="11">
    <location>
        <begin position="214"/>
        <end position="265"/>
    </location>
</feature>
<proteinExistence type="inferred from homology"/>
<evidence type="ECO:0000256" key="2">
    <source>
        <dbReference type="ARBA" id="ARBA00010802"/>
    </source>
</evidence>
<dbReference type="EMBL" id="JAGFMF010011673">
    <property type="protein sequence ID" value="KAG8516608.1"/>
    <property type="molecule type" value="Genomic_DNA"/>
</dbReference>
<feature type="compositionally biased region" description="Basic and acidic residues" evidence="10">
    <location>
        <begin position="449"/>
        <end position="462"/>
    </location>
</feature>
<dbReference type="Gene3D" id="1.10.10.1580">
    <property type="entry name" value="Interferon regulatory factor 2-binding protein"/>
    <property type="match status" value="1"/>
</dbReference>
<comment type="caution">
    <text evidence="14">The sequence shown here is derived from an EMBL/GenBank/DDBJ whole genome shotgun (WGS) entry which is preliminary data.</text>
</comment>
<keyword evidence="5" id="KW-0863">Zinc-finger</keyword>
<feature type="region of interest" description="Disordered" evidence="10">
    <location>
        <begin position="431"/>
        <end position="529"/>
    </location>
</feature>
<feature type="region of interest" description="Disordered" evidence="10">
    <location>
        <begin position="267"/>
        <end position="286"/>
    </location>
</feature>
<dbReference type="Proteomes" id="UP000700334">
    <property type="component" value="Unassembled WGS sequence"/>
</dbReference>
<evidence type="ECO:0000259" key="12">
    <source>
        <dbReference type="Pfam" id="PF25454"/>
    </source>
</evidence>
<dbReference type="PANTHER" id="PTHR10816:SF18">
    <property type="entry name" value="INTERFERON REGULATORY FACTOR 2-BINDING PROTEIN 2"/>
    <property type="match status" value="1"/>
</dbReference>
<feature type="domain" description="IRF-2BP1/2-like middle" evidence="13">
    <location>
        <begin position="497"/>
        <end position="544"/>
    </location>
</feature>
<evidence type="ECO:0000256" key="9">
    <source>
        <dbReference type="ARBA" id="ARBA00023242"/>
    </source>
</evidence>
<dbReference type="GO" id="GO:0003714">
    <property type="term" value="F:transcription corepressor activity"/>
    <property type="evidence" value="ECO:0007669"/>
    <property type="project" value="TreeGrafter"/>
</dbReference>
<dbReference type="Pfam" id="PF25457">
    <property type="entry name" value="IRF-2BP1_2_M"/>
    <property type="match status" value="1"/>
</dbReference>
<evidence type="ECO:0000256" key="10">
    <source>
        <dbReference type="SAM" id="MobiDB-lite"/>
    </source>
</evidence>
<dbReference type="InterPro" id="IPR022750">
    <property type="entry name" value="IRF-2BP1_2-like_Znf"/>
</dbReference>
<keyword evidence="4" id="KW-0479">Metal-binding</keyword>
<feature type="compositionally biased region" description="Basic and acidic residues" evidence="10">
    <location>
        <begin position="494"/>
        <end position="508"/>
    </location>
</feature>
<evidence type="ECO:0000259" key="13">
    <source>
        <dbReference type="Pfam" id="PF25457"/>
    </source>
</evidence>
<keyword evidence="6" id="KW-0862">Zinc</keyword>
<dbReference type="InterPro" id="IPR044882">
    <property type="entry name" value="I2BP1/2_C3HC4-RING_sf"/>
</dbReference>
<organism evidence="14 15">
    <name type="scientific">Galemys pyrenaicus</name>
    <name type="common">Iberian desman</name>
    <name type="synonym">Pyrenean desman</name>
    <dbReference type="NCBI Taxonomy" id="202257"/>
    <lineage>
        <taxon>Eukaryota</taxon>
        <taxon>Metazoa</taxon>
        <taxon>Chordata</taxon>
        <taxon>Craniata</taxon>
        <taxon>Vertebrata</taxon>
        <taxon>Euteleostomi</taxon>
        <taxon>Mammalia</taxon>
        <taxon>Eutheria</taxon>
        <taxon>Laurasiatheria</taxon>
        <taxon>Eulipotyphla</taxon>
        <taxon>Talpidae</taxon>
        <taxon>Galemys</taxon>
    </lineage>
</organism>
<comment type="subcellular location">
    <subcellularLocation>
        <location evidence="1">Nucleus</location>
    </subcellularLocation>
</comment>
<dbReference type="Pfam" id="PF11261">
    <property type="entry name" value="IRF-2BP1_2"/>
    <property type="match status" value="1"/>
</dbReference>
<feature type="region of interest" description="Disordered" evidence="10">
    <location>
        <begin position="639"/>
        <end position="696"/>
    </location>
</feature>
<dbReference type="FunFam" id="1.10.10.1580:FF:000001">
    <property type="entry name" value="interferon regulatory factor 2-binding protein 2"/>
    <property type="match status" value="1"/>
</dbReference>
<evidence type="ECO:0000256" key="6">
    <source>
        <dbReference type="ARBA" id="ARBA00022833"/>
    </source>
</evidence>
<dbReference type="SUPFAM" id="SSF57850">
    <property type="entry name" value="RING/U-box"/>
    <property type="match status" value="1"/>
</dbReference>
<feature type="compositionally biased region" description="Polar residues" evidence="10">
    <location>
        <begin position="645"/>
        <end position="656"/>
    </location>
</feature>
<evidence type="ECO:0000256" key="5">
    <source>
        <dbReference type="ARBA" id="ARBA00022771"/>
    </source>
</evidence>
<evidence type="ECO:0000256" key="7">
    <source>
        <dbReference type="ARBA" id="ARBA00023015"/>
    </source>
</evidence>
<feature type="compositionally biased region" description="Low complexity" evidence="10">
    <location>
        <begin position="28"/>
        <end position="54"/>
    </location>
</feature>
<evidence type="ECO:0000256" key="8">
    <source>
        <dbReference type="ARBA" id="ARBA00023163"/>
    </source>
</evidence>
<feature type="compositionally biased region" description="Pro residues" evidence="10">
    <location>
        <begin position="151"/>
        <end position="164"/>
    </location>
</feature>
<evidence type="ECO:0000256" key="4">
    <source>
        <dbReference type="ARBA" id="ARBA00022723"/>
    </source>
</evidence>
<keyword evidence="3" id="KW-0678">Repressor</keyword>
<feature type="domain" description="Interferon regulatory factor 2-binding protein 1/2-like C3HC4 zinc finger" evidence="12">
    <location>
        <begin position="706"/>
        <end position="777"/>
    </location>
</feature>
<feature type="region of interest" description="Disordered" evidence="10">
    <location>
        <begin position="1"/>
        <end position="199"/>
    </location>
</feature>
<keyword evidence="9" id="KW-0539">Nucleus</keyword>
<dbReference type="OrthoDB" id="10065080at2759"/>
<sequence>MTRALESGDARSCERAAERPGPAPRPSSTPSGRSRRSGAACTAARAEPAPAAALRPPPPALPAPRSALRAGRRRDLLRSPAPARPVFAPVWRPAAAPAEASPPRPPRRAAPPPARARAGRGDVLPRLQPLAPRPPPLVHRGRCAGAEPSRALPPPPPLRPPPPLVGETRGWGGRRARVVPAGGGGAPSSSSSSSSSTAGSSDMAAAVAVAAASRRQSCYLCDLPRMPWAMIWDFTEPVCRGCVNYEGADRVEFVIETARQLKRAHGCFPEGRSPPGTAAPAAAKPPPLSAKDILLQQQQQLGHGGPEATPRAPQGLERYPLAAAAERPSRLGSDFGGSRPTAGLAQPPTPQPPPVNGILVPNGFSKLEEPPELNRQSPNPRRGHAVPPTLVPLMNGSATPLPAALGLSGRAAASLAAVSGAAAAGLGSAQPTELGAHKRPASVSSSAAVEHEQREAAAKEKQPPPPSHRGPADSLSTAPGATELGAEGAGKGRGPGEQDWVNRPKTVRDTLLALHQHGHSGPYESKFKKEPALTAGRLLGFEANGANGSKAVARTARKRKPSPEPEGEVGPPKINGEAQPWLSTSTEGLKIPITPTSSFVSPPPPTASPHSNRTTPPEAAQNGQSPMAALILVADNAGGSHASKDANQVHSTTRRNSSSPPSPSSMNQRRLGPREVGGQGAGSTGGLEPVHPASLPDSSLAASAPLCCTLCHERLEDTHFVQCPSVPSHKFCFPCSRQSIKQQGASGEVYCPSGEKCPLVGSNVPWAFMQGEIATILAGDVKVKKERDS</sequence>
<name>A0A8J6DSE8_GALPY</name>
<dbReference type="AlphaFoldDB" id="A0A8J6DSE8"/>
<feature type="compositionally biased region" description="Low complexity" evidence="10">
    <location>
        <begin position="187"/>
        <end position="199"/>
    </location>
</feature>
<feature type="compositionally biased region" description="Low complexity" evidence="10">
    <location>
        <begin position="78"/>
        <end position="99"/>
    </location>
</feature>
<keyword evidence="15" id="KW-1185">Reference proteome</keyword>